<gene>
    <name evidence="1" type="ORF">S12H4_17571</name>
</gene>
<feature type="non-terminal residue" evidence="1">
    <location>
        <position position="1"/>
    </location>
</feature>
<protein>
    <submittedName>
        <fullName evidence="1">Uncharacterized protein</fullName>
    </submittedName>
</protein>
<organism evidence="1">
    <name type="scientific">marine sediment metagenome</name>
    <dbReference type="NCBI Taxonomy" id="412755"/>
    <lineage>
        <taxon>unclassified sequences</taxon>
        <taxon>metagenomes</taxon>
        <taxon>ecological metagenomes</taxon>
    </lineage>
</organism>
<sequence length="40" mass="4497">ARDLYSIIYKIIQHFFPSIVSIASAMAGANNEKKRMPDEA</sequence>
<name>X1RZB2_9ZZZZ</name>
<accession>X1RZB2</accession>
<evidence type="ECO:0000313" key="1">
    <source>
        <dbReference type="EMBL" id="GAI85958.1"/>
    </source>
</evidence>
<dbReference type="AlphaFoldDB" id="X1RZB2"/>
<comment type="caution">
    <text evidence="1">The sequence shown here is derived from an EMBL/GenBank/DDBJ whole genome shotgun (WGS) entry which is preliminary data.</text>
</comment>
<dbReference type="EMBL" id="BARW01008604">
    <property type="protein sequence ID" value="GAI85958.1"/>
    <property type="molecule type" value="Genomic_DNA"/>
</dbReference>
<proteinExistence type="predicted"/>
<reference evidence="1" key="1">
    <citation type="journal article" date="2014" name="Front. Microbiol.">
        <title>High frequency of phylogenetically diverse reductive dehalogenase-homologous genes in deep subseafloor sedimentary metagenomes.</title>
        <authorList>
            <person name="Kawai M."/>
            <person name="Futagami T."/>
            <person name="Toyoda A."/>
            <person name="Takaki Y."/>
            <person name="Nishi S."/>
            <person name="Hori S."/>
            <person name="Arai W."/>
            <person name="Tsubouchi T."/>
            <person name="Morono Y."/>
            <person name="Uchiyama I."/>
            <person name="Ito T."/>
            <person name="Fujiyama A."/>
            <person name="Inagaki F."/>
            <person name="Takami H."/>
        </authorList>
    </citation>
    <scope>NUCLEOTIDE SEQUENCE</scope>
    <source>
        <strain evidence="1">Expedition CK06-06</strain>
    </source>
</reference>